<evidence type="ECO:0000313" key="1">
    <source>
        <dbReference type="EMBL" id="GBM73513.1"/>
    </source>
</evidence>
<dbReference type="AlphaFoldDB" id="A0A4Y2I759"/>
<organism evidence="1 2">
    <name type="scientific">Araneus ventricosus</name>
    <name type="common">Orbweaver spider</name>
    <name type="synonym">Epeira ventricosa</name>
    <dbReference type="NCBI Taxonomy" id="182803"/>
    <lineage>
        <taxon>Eukaryota</taxon>
        <taxon>Metazoa</taxon>
        <taxon>Ecdysozoa</taxon>
        <taxon>Arthropoda</taxon>
        <taxon>Chelicerata</taxon>
        <taxon>Arachnida</taxon>
        <taxon>Araneae</taxon>
        <taxon>Araneomorphae</taxon>
        <taxon>Entelegynae</taxon>
        <taxon>Araneoidea</taxon>
        <taxon>Araneidae</taxon>
        <taxon>Araneus</taxon>
    </lineage>
</organism>
<keyword evidence="2" id="KW-1185">Reference proteome</keyword>
<reference evidence="1 2" key="1">
    <citation type="journal article" date="2019" name="Sci. Rep.">
        <title>Orb-weaving spider Araneus ventricosus genome elucidates the spidroin gene catalogue.</title>
        <authorList>
            <person name="Kono N."/>
            <person name="Nakamura H."/>
            <person name="Ohtoshi R."/>
            <person name="Moran D.A.P."/>
            <person name="Shinohara A."/>
            <person name="Yoshida Y."/>
            <person name="Fujiwara M."/>
            <person name="Mori M."/>
            <person name="Tomita M."/>
            <person name="Arakawa K."/>
        </authorList>
    </citation>
    <scope>NUCLEOTIDE SEQUENCE [LARGE SCALE GENOMIC DNA]</scope>
</reference>
<gene>
    <name evidence="1" type="ORF">AVEN_103944_1</name>
</gene>
<evidence type="ECO:0000313" key="2">
    <source>
        <dbReference type="Proteomes" id="UP000499080"/>
    </source>
</evidence>
<sequence>MRIGVKISLGIIMSHFESSLLLFWDRYRKSELDQLMVPELETFFSNFRDTPVGGRLALKSDLRFSRPTYTVDHRWNQVLNLVPSGPEAESLAAGHHGSKENWKTLEKKNLTIIIKLQKKIFTHILHRKKVSVALVR</sequence>
<dbReference type="Proteomes" id="UP000499080">
    <property type="component" value="Unassembled WGS sequence"/>
</dbReference>
<proteinExistence type="predicted"/>
<accession>A0A4Y2I759</accession>
<name>A0A4Y2I759_ARAVE</name>
<protein>
    <submittedName>
        <fullName evidence="1">Uncharacterized protein</fullName>
    </submittedName>
</protein>
<comment type="caution">
    <text evidence="1">The sequence shown here is derived from an EMBL/GenBank/DDBJ whole genome shotgun (WGS) entry which is preliminary data.</text>
</comment>
<dbReference type="EMBL" id="BGPR01002443">
    <property type="protein sequence ID" value="GBM73513.1"/>
    <property type="molecule type" value="Genomic_DNA"/>
</dbReference>